<name>A0AAV5TXS2_9BILA</name>
<feature type="non-terminal residue" evidence="1">
    <location>
        <position position="90"/>
    </location>
</feature>
<reference evidence="1" key="1">
    <citation type="submission" date="2023-10" db="EMBL/GenBank/DDBJ databases">
        <title>Genome assembly of Pristionchus species.</title>
        <authorList>
            <person name="Yoshida K."/>
            <person name="Sommer R.J."/>
        </authorList>
    </citation>
    <scope>NUCLEOTIDE SEQUENCE</scope>
    <source>
        <strain evidence="1">RS0144</strain>
    </source>
</reference>
<proteinExistence type="predicted"/>
<feature type="non-terminal residue" evidence="1">
    <location>
        <position position="1"/>
    </location>
</feature>
<evidence type="ECO:0000313" key="1">
    <source>
        <dbReference type="EMBL" id="GMS99340.1"/>
    </source>
</evidence>
<dbReference type="EMBL" id="BTSX01000005">
    <property type="protein sequence ID" value="GMS99340.1"/>
    <property type="molecule type" value="Genomic_DNA"/>
</dbReference>
<keyword evidence="2" id="KW-1185">Reference proteome</keyword>
<accession>A0AAV5TXS2</accession>
<sequence length="90" mass="10349">VTIALMRERSAKMGISPAMFYIGAISKYLARSWIWIDGPDYDPGQASFARQFTNVEICTMREDPFVFDQYGTWSEYQRLNQVALVVCAVR</sequence>
<evidence type="ECO:0000313" key="2">
    <source>
        <dbReference type="Proteomes" id="UP001432027"/>
    </source>
</evidence>
<dbReference type="Proteomes" id="UP001432027">
    <property type="component" value="Unassembled WGS sequence"/>
</dbReference>
<gene>
    <name evidence="1" type="ORF">PENTCL1PPCAC_21515</name>
</gene>
<organism evidence="1 2">
    <name type="scientific">Pristionchus entomophagus</name>
    <dbReference type="NCBI Taxonomy" id="358040"/>
    <lineage>
        <taxon>Eukaryota</taxon>
        <taxon>Metazoa</taxon>
        <taxon>Ecdysozoa</taxon>
        <taxon>Nematoda</taxon>
        <taxon>Chromadorea</taxon>
        <taxon>Rhabditida</taxon>
        <taxon>Rhabditina</taxon>
        <taxon>Diplogasteromorpha</taxon>
        <taxon>Diplogasteroidea</taxon>
        <taxon>Neodiplogasteridae</taxon>
        <taxon>Pristionchus</taxon>
    </lineage>
</organism>
<comment type="caution">
    <text evidence="1">The sequence shown here is derived from an EMBL/GenBank/DDBJ whole genome shotgun (WGS) entry which is preliminary data.</text>
</comment>
<protein>
    <submittedName>
        <fullName evidence="1">Uncharacterized protein</fullName>
    </submittedName>
</protein>
<dbReference type="AlphaFoldDB" id="A0AAV5TXS2"/>